<reference evidence="15" key="3">
    <citation type="submission" date="2025-09" db="UniProtKB">
        <authorList>
            <consortium name="Ensembl"/>
        </authorList>
    </citation>
    <scope>IDENTIFICATION</scope>
</reference>
<dbReference type="InParanoid" id="H0WS50"/>
<dbReference type="GO" id="GO:0006911">
    <property type="term" value="P:phagocytosis, engulfment"/>
    <property type="evidence" value="ECO:0007669"/>
    <property type="project" value="TreeGrafter"/>
</dbReference>
<evidence type="ECO:0000259" key="14">
    <source>
        <dbReference type="PROSITE" id="PS50835"/>
    </source>
</evidence>
<dbReference type="OMA" id="EHSPQMV"/>
<feature type="chain" id="PRO_5003544926" description="Ig-like domain-containing protein" evidence="13">
    <location>
        <begin position="18"/>
        <end position="368"/>
    </location>
</feature>
<dbReference type="GeneTree" id="ENSGT00940000159345"/>
<dbReference type="InterPro" id="IPR013106">
    <property type="entry name" value="Ig_V-set"/>
</dbReference>
<keyword evidence="7" id="KW-1015">Disulfide bond</keyword>
<keyword evidence="8" id="KW-0325">Glycoprotein</keyword>
<dbReference type="GO" id="GO:0033005">
    <property type="term" value="P:positive regulation of mast cell activation"/>
    <property type="evidence" value="ECO:0007669"/>
    <property type="project" value="TreeGrafter"/>
</dbReference>
<evidence type="ECO:0000256" key="9">
    <source>
        <dbReference type="ARBA" id="ARBA00023319"/>
    </source>
</evidence>
<dbReference type="PROSITE" id="PS50835">
    <property type="entry name" value="IG_LIKE"/>
    <property type="match status" value="1"/>
</dbReference>
<organism evidence="15 16">
    <name type="scientific">Otolemur garnettii</name>
    <name type="common">Small-eared galago</name>
    <name type="synonym">Garnett's greater bushbaby</name>
    <dbReference type="NCBI Taxonomy" id="30611"/>
    <lineage>
        <taxon>Eukaryota</taxon>
        <taxon>Metazoa</taxon>
        <taxon>Chordata</taxon>
        <taxon>Craniata</taxon>
        <taxon>Vertebrata</taxon>
        <taxon>Euteleostomi</taxon>
        <taxon>Mammalia</taxon>
        <taxon>Eutheria</taxon>
        <taxon>Euarchontoglires</taxon>
        <taxon>Primates</taxon>
        <taxon>Strepsirrhini</taxon>
        <taxon>Lorisiformes</taxon>
        <taxon>Galagidae</taxon>
        <taxon>Otolemur</taxon>
    </lineage>
</organism>
<feature type="compositionally biased region" description="Low complexity" evidence="11">
    <location>
        <begin position="219"/>
        <end position="240"/>
    </location>
</feature>
<evidence type="ECO:0000256" key="13">
    <source>
        <dbReference type="SAM" id="SignalP"/>
    </source>
</evidence>
<evidence type="ECO:0000256" key="7">
    <source>
        <dbReference type="ARBA" id="ARBA00023157"/>
    </source>
</evidence>
<keyword evidence="3 12" id="KW-0812">Transmembrane</keyword>
<keyword evidence="2" id="KW-1003">Cell membrane</keyword>
<dbReference type="STRING" id="30611.ENSOGAP00000004891"/>
<evidence type="ECO:0000256" key="3">
    <source>
        <dbReference type="ARBA" id="ARBA00022692"/>
    </source>
</evidence>
<evidence type="ECO:0000256" key="1">
    <source>
        <dbReference type="ARBA" id="ARBA00004251"/>
    </source>
</evidence>
<name>H0WS50_OTOGA</name>
<accession>H0WS50</accession>
<dbReference type="GO" id="GO:0005886">
    <property type="term" value="C:plasma membrane"/>
    <property type="evidence" value="ECO:0007669"/>
    <property type="project" value="UniProtKB-SubCell"/>
</dbReference>
<dbReference type="Proteomes" id="UP000005225">
    <property type="component" value="Unassembled WGS sequence"/>
</dbReference>
<dbReference type="Gene3D" id="2.60.40.10">
    <property type="entry name" value="Immunoglobulins"/>
    <property type="match status" value="1"/>
</dbReference>
<keyword evidence="5 12" id="KW-1133">Transmembrane helix</keyword>
<dbReference type="GO" id="GO:0009986">
    <property type="term" value="C:cell surface"/>
    <property type="evidence" value="ECO:0007669"/>
    <property type="project" value="TreeGrafter"/>
</dbReference>
<dbReference type="EMBL" id="AAQR03007718">
    <property type="status" value="NOT_ANNOTATED_CDS"/>
    <property type="molecule type" value="Genomic_DNA"/>
</dbReference>
<keyword evidence="6 12" id="KW-0472">Membrane</keyword>
<dbReference type="SMART" id="SM00409">
    <property type="entry name" value="IG"/>
    <property type="match status" value="1"/>
</dbReference>
<feature type="signal peptide" evidence="13">
    <location>
        <begin position="1"/>
        <end position="17"/>
    </location>
</feature>
<proteinExistence type="inferred from homology"/>
<reference evidence="15" key="2">
    <citation type="submission" date="2025-08" db="UniProtKB">
        <authorList>
            <consortium name="Ensembl"/>
        </authorList>
    </citation>
    <scope>IDENTIFICATION</scope>
</reference>
<evidence type="ECO:0000256" key="4">
    <source>
        <dbReference type="ARBA" id="ARBA00022729"/>
    </source>
</evidence>
<protein>
    <recommendedName>
        <fullName evidence="14">Ig-like domain-containing protein</fullName>
    </recommendedName>
</protein>
<dbReference type="InterPro" id="IPR003599">
    <property type="entry name" value="Ig_sub"/>
</dbReference>
<sequence length="368" mass="39790">MHSRLVISSLILFLTDAAVSNLHVSGVVGQPATLPCTYAVSGGEVTSMCWGRGVCPVFKCSDEIVWTDGSRITFQKHNRYKLRGHILKGDVSLTIENATEADGGLYCCRVEHRGWFNDMKVVLSLEMKPDEVVLPTLIQGPRLDQQTISQSSAVPWYLTDTTTCSSTTSHCPNSGKIPGVLSYSSSVRLLVVSDPATETGAPTSPNISTSASPAPSPMQTHTPAATSPSPAQPSETQPTTLQERRAQPTSSPFYSYATADGNGTVTQSADGLWHNNQTQLSPTQKPRTTTTTTNKGLYIGMSLFAVMLLALLVVIITKKCFYNKDKMAQLSMVSLNDSKIGALQNAAERRVPPEDNIYIIDDNVYVVD</sequence>
<dbReference type="SUPFAM" id="SSF48726">
    <property type="entry name" value="Immunoglobulin"/>
    <property type="match status" value="1"/>
</dbReference>
<dbReference type="InterPro" id="IPR052331">
    <property type="entry name" value="TIM_domain-containing_protein"/>
</dbReference>
<dbReference type="HOGENOM" id="CLU_047504_2_1_1"/>
<reference evidence="16" key="1">
    <citation type="submission" date="2011-03" db="EMBL/GenBank/DDBJ databases">
        <title>Version 3 of the genome sequence of Otolemur garnettii (Bushbaby).</title>
        <authorList>
            <consortium name="The Broad Institute Genome Sequencing Platform"/>
            <person name="Di Palma F."/>
            <person name="Johnson J."/>
            <person name="Lander E.S."/>
            <person name="Lindblad-Toh K."/>
            <person name="Jaffe D.B."/>
            <person name="Gnerre S."/>
            <person name="MacCallum I."/>
            <person name="Przybylski D."/>
            <person name="Ribeiro F.J."/>
            <person name="Burton J.N."/>
            <person name="Walker B.J."/>
            <person name="Sharpe T."/>
            <person name="Hall G."/>
        </authorList>
    </citation>
    <scope>NUCLEOTIDE SEQUENCE [LARGE SCALE GENOMIC DNA]</scope>
</reference>
<feature type="region of interest" description="Disordered" evidence="11">
    <location>
        <begin position="196"/>
        <end position="260"/>
    </location>
</feature>
<dbReference type="Pfam" id="PF07686">
    <property type="entry name" value="V-set"/>
    <property type="match status" value="1"/>
</dbReference>
<dbReference type="PANTHER" id="PTHR47009:SF1">
    <property type="entry name" value="HEPATITIS A VIRUS CELLULAR RECEPTOR 1"/>
    <property type="match status" value="1"/>
</dbReference>
<evidence type="ECO:0000256" key="8">
    <source>
        <dbReference type="ARBA" id="ARBA00023180"/>
    </source>
</evidence>
<keyword evidence="4 13" id="KW-0732">Signal</keyword>
<evidence type="ECO:0000256" key="5">
    <source>
        <dbReference type="ARBA" id="ARBA00022989"/>
    </source>
</evidence>
<evidence type="ECO:0000313" key="16">
    <source>
        <dbReference type="Proteomes" id="UP000005225"/>
    </source>
</evidence>
<dbReference type="EMBL" id="AAQR03007717">
    <property type="status" value="NOT_ANNOTATED_CDS"/>
    <property type="molecule type" value="Genomic_DNA"/>
</dbReference>
<dbReference type="PANTHER" id="PTHR47009">
    <property type="entry name" value="HEPATITIS A VIRUS CELLULAR RECEPTOR 1 HOMOLOG"/>
    <property type="match status" value="1"/>
</dbReference>
<feature type="transmembrane region" description="Helical" evidence="12">
    <location>
        <begin position="296"/>
        <end position="317"/>
    </location>
</feature>
<dbReference type="Ensembl" id="ENSOGAT00000005471.2">
    <property type="protein sequence ID" value="ENSOGAP00000004891.2"/>
    <property type="gene ID" value="ENSOGAG00000005467.2"/>
</dbReference>
<dbReference type="FunCoup" id="H0WS50">
    <property type="interactions" value="106"/>
</dbReference>
<dbReference type="eggNOG" id="ENOG502S454">
    <property type="taxonomic scope" value="Eukaryota"/>
</dbReference>
<evidence type="ECO:0000256" key="2">
    <source>
        <dbReference type="ARBA" id="ARBA00022475"/>
    </source>
</evidence>
<dbReference type="InterPro" id="IPR036179">
    <property type="entry name" value="Ig-like_dom_sf"/>
</dbReference>
<evidence type="ECO:0000256" key="6">
    <source>
        <dbReference type="ARBA" id="ARBA00023136"/>
    </source>
</evidence>
<dbReference type="GO" id="GO:0001618">
    <property type="term" value="F:virus receptor activity"/>
    <property type="evidence" value="ECO:0007669"/>
    <property type="project" value="TreeGrafter"/>
</dbReference>
<dbReference type="InterPro" id="IPR003006">
    <property type="entry name" value="Ig/MHC_CS"/>
</dbReference>
<keyword evidence="9" id="KW-0393">Immunoglobulin domain</keyword>
<evidence type="ECO:0000256" key="12">
    <source>
        <dbReference type="SAM" id="Phobius"/>
    </source>
</evidence>
<evidence type="ECO:0000313" key="15">
    <source>
        <dbReference type="Ensembl" id="ENSOGAP00000004891.2"/>
    </source>
</evidence>
<dbReference type="InterPro" id="IPR013783">
    <property type="entry name" value="Ig-like_fold"/>
</dbReference>
<dbReference type="PROSITE" id="PS00290">
    <property type="entry name" value="IG_MHC"/>
    <property type="match status" value="1"/>
</dbReference>
<dbReference type="InterPro" id="IPR007110">
    <property type="entry name" value="Ig-like_dom"/>
</dbReference>
<dbReference type="GO" id="GO:0001786">
    <property type="term" value="F:phosphatidylserine binding"/>
    <property type="evidence" value="ECO:0007669"/>
    <property type="project" value="TreeGrafter"/>
</dbReference>
<keyword evidence="16" id="KW-1185">Reference proteome</keyword>
<comment type="similarity">
    <text evidence="10">Belongs to the immunoglobulin superfamily. TIM family.</text>
</comment>
<evidence type="ECO:0000256" key="10">
    <source>
        <dbReference type="ARBA" id="ARBA00038203"/>
    </source>
</evidence>
<feature type="domain" description="Ig-like" evidence="14">
    <location>
        <begin position="31"/>
        <end position="124"/>
    </location>
</feature>
<feature type="compositionally biased region" description="Polar residues" evidence="11">
    <location>
        <begin position="200"/>
        <end position="213"/>
    </location>
</feature>
<comment type="subcellular location">
    <subcellularLocation>
        <location evidence="1">Cell membrane</location>
        <topology evidence="1">Single-pass type I membrane protein</topology>
    </subcellularLocation>
</comment>
<evidence type="ECO:0000256" key="11">
    <source>
        <dbReference type="SAM" id="MobiDB-lite"/>
    </source>
</evidence>
<dbReference type="FunFam" id="2.60.40.10:FF:000774">
    <property type="entry name" value="Hepatitis A virus cellular receptor 1"/>
    <property type="match status" value="1"/>
</dbReference>
<dbReference type="EMBL" id="AAQR03007719">
    <property type="status" value="NOT_ANNOTATED_CDS"/>
    <property type="molecule type" value="Genomic_DNA"/>
</dbReference>
<dbReference type="AlphaFoldDB" id="H0WS50"/>